<protein>
    <submittedName>
        <fullName evidence="2">Uncharacterized protein</fullName>
    </submittedName>
</protein>
<dbReference type="Proteomes" id="UP000314294">
    <property type="component" value="Unassembled WGS sequence"/>
</dbReference>
<reference evidence="2 3" key="1">
    <citation type="submission" date="2019-03" db="EMBL/GenBank/DDBJ databases">
        <title>First draft genome of Liparis tanakae, snailfish: a comprehensive survey of snailfish specific genes.</title>
        <authorList>
            <person name="Kim W."/>
            <person name="Song I."/>
            <person name="Jeong J.-H."/>
            <person name="Kim D."/>
            <person name="Kim S."/>
            <person name="Ryu S."/>
            <person name="Song J.Y."/>
            <person name="Lee S.K."/>
        </authorList>
    </citation>
    <scope>NUCLEOTIDE SEQUENCE [LARGE SCALE GENOMIC DNA]</scope>
    <source>
        <tissue evidence="2">Muscle</tissue>
    </source>
</reference>
<accession>A0A4Z2FFW7</accession>
<feature type="region of interest" description="Disordered" evidence="1">
    <location>
        <begin position="103"/>
        <end position="161"/>
    </location>
</feature>
<name>A0A4Z2FFW7_9TELE</name>
<keyword evidence="3" id="KW-1185">Reference proteome</keyword>
<evidence type="ECO:0000256" key="1">
    <source>
        <dbReference type="SAM" id="MobiDB-lite"/>
    </source>
</evidence>
<organism evidence="2 3">
    <name type="scientific">Liparis tanakae</name>
    <name type="common">Tanaka's snailfish</name>
    <dbReference type="NCBI Taxonomy" id="230148"/>
    <lineage>
        <taxon>Eukaryota</taxon>
        <taxon>Metazoa</taxon>
        <taxon>Chordata</taxon>
        <taxon>Craniata</taxon>
        <taxon>Vertebrata</taxon>
        <taxon>Euteleostomi</taxon>
        <taxon>Actinopterygii</taxon>
        <taxon>Neopterygii</taxon>
        <taxon>Teleostei</taxon>
        <taxon>Neoteleostei</taxon>
        <taxon>Acanthomorphata</taxon>
        <taxon>Eupercaria</taxon>
        <taxon>Perciformes</taxon>
        <taxon>Cottioidei</taxon>
        <taxon>Cottales</taxon>
        <taxon>Liparidae</taxon>
        <taxon>Liparis</taxon>
    </lineage>
</organism>
<gene>
    <name evidence="2" type="ORF">EYF80_049733</name>
</gene>
<dbReference type="EMBL" id="SRLO01001218">
    <property type="protein sequence ID" value="TNN40107.1"/>
    <property type="molecule type" value="Genomic_DNA"/>
</dbReference>
<sequence>MCRYLVEVQHGGQRPALQQRGPDQRDQLLQDVAAAQLAERRRVSHGQRGQEAQRHLGHVHVALRDERRQLGQDGVHHDGIPQQDVECRQCAELQGSLVLAQEGGEDGHGVGEHGPQVHLQRRAGDERERCGAGGQDRGDSGLFSHDPERLTAERTTNASLI</sequence>
<dbReference type="AlphaFoldDB" id="A0A4Z2FFW7"/>
<evidence type="ECO:0000313" key="3">
    <source>
        <dbReference type="Proteomes" id="UP000314294"/>
    </source>
</evidence>
<comment type="caution">
    <text evidence="2">The sequence shown here is derived from an EMBL/GenBank/DDBJ whole genome shotgun (WGS) entry which is preliminary data.</text>
</comment>
<proteinExistence type="predicted"/>
<evidence type="ECO:0000313" key="2">
    <source>
        <dbReference type="EMBL" id="TNN40107.1"/>
    </source>
</evidence>